<evidence type="ECO:0000313" key="3">
    <source>
        <dbReference type="Proteomes" id="UP001190466"/>
    </source>
</evidence>
<proteinExistence type="predicted"/>
<organism evidence="2 3">
    <name type="scientific">[Mycobacterium] wendilense</name>
    <dbReference type="NCBI Taxonomy" id="3064284"/>
    <lineage>
        <taxon>Bacteria</taxon>
        <taxon>Bacillati</taxon>
        <taxon>Actinomycetota</taxon>
        <taxon>Actinomycetes</taxon>
        <taxon>Mycobacteriales</taxon>
        <taxon>Mycobacteriaceae</taxon>
        <taxon>Mycolicibacter</taxon>
    </lineage>
</organism>
<evidence type="ECO:0000313" key="2">
    <source>
        <dbReference type="EMBL" id="CAJ1579776.1"/>
    </source>
</evidence>
<keyword evidence="3" id="KW-1185">Reference proteome</keyword>
<evidence type="ECO:0000256" key="1">
    <source>
        <dbReference type="SAM" id="MobiDB-lite"/>
    </source>
</evidence>
<accession>A0ABN9NUD8</accession>
<feature type="compositionally biased region" description="Basic and acidic residues" evidence="1">
    <location>
        <begin position="1"/>
        <end position="10"/>
    </location>
</feature>
<name>A0ABN9NUD8_9MYCO</name>
<sequence>MAQLNDRVEPDAYDTPTTAEVVARSLPELQALLTRPRAAGEPLHVRLEGPAAEQVFGVGVAVTVTTAVTEAVAA</sequence>
<feature type="region of interest" description="Disordered" evidence="1">
    <location>
        <begin position="1"/>
        <end position="20"/>
    </location>
</feature>
<gene>
    <name evidence="2" type="ORF">MU0050_000682</name>
</gene>
<dbReference type="Proteomes" id="UP001190466">
    <property type="component" value="Chromosome"/>
</dbReference>
<protein>
    <submittedName>
        <fullName evidence="2">Uncharacterized protein</fullName>
    </submittedName>
</protein>
<reference evidence="2 3" key="1">
    <citation type="submission" date="2023-08" db="EMBL/GenBank/DDBJ databases">
        <authorList>
            <person name="Folkvardsen B D."/>
            <person name="Norman A."/>
        </authorList>
    </citation>
    <scope>NUCLEOTIDE SEQUENCE [LARGE SCALE GENOMIC DNA]</scope>
    <source>
        <strain evidence="2 3">Mu0050</strain>
    </source>
</reference>
<dbReference type="EMBL" id="OY726395">
    <property type="protein sequence ID" value="CAJ1579776.1"/>
    <property type="molecule type" value="Genomic_DNA"/>
</dbReference>
<dbReference type="RefSeq" id="WP_316514271.1">
    <property type="nucleotide sequence ID" value="NZ_OY726395.1"/>
</dbReference>